<dbReference type="SUPFAM" id="SSF51905">
    <property type="entry name" value="FAD/NAD(P)-binding domain"/>
    <property type="match status" value="1"/>
</dbReference>
<reference evidence="3 5" key="2">
    <citation type="journal article" date="2011" name="Mol. Biol. Evol.">
        <title>Comparative genomic analysis of fruiting body formation in Myxococcales.</title>
        <authorList>
            <person name="Huntley S."/>
            <person name="Hamann N."/>
            <person name="Wegener-Feldbrugge S."/>
            <person name="Treuner-Lange A."/>
            <person name="Kube M."/>
            <person name="Reinhardt R."/>
            <person name="Klages S."/>
            <person name="Muller R."/>
            <person name="Ronning C.M."/>
            <person name="Nierman W.C."/>
            <person name="Sogaard-Andersen L."/>
        </authorList>
    </citation>
    <scope>NUCLEOTIDE SEQUENCE [LARGE SCALE GENOMIC DNA]</scope>
    <source>
        <strain evidence="3 5">DW4/3-1</strain>
    </source>
</reference>
<dbReference type="GO" id="GO:0016491">
    <property type="term" value="F:oxidoreductase activity"/>
    <property type="evidence" value="ECO:0007669"/>
    <property type="project" value="InterPro"/>
</dbReference>
<dbReference type="GO" id="GO:0008767">
    <property type="term" value="F:UDP-galactopyranose mutase activity"/>
    <property type="evidence" value="ECO:0007669"/>
    <property type="project" value="TreeGrafter"/>
</dbReference>
<sequence length="478" mass="53016">MLADGRPCSPGGRAGSRVPGAHEGKQVLPTLPREVVDPFAMDPTVILGAGLAGLSAAHFLKRPWRLIEKTDRVGGLIKTEVIEGCYFDPTGHWLHLRDPEIRELVNTRWLPGQMVSIQRKAAIFSRGVFTRFPYQVNTHGLPPEVVAENLVGYVEAIYGEKGRALREREPRNFEEFILRYMGEGFAKNFMVPYNQKLWTVHPRELSAAWVGRFVPRPSLKEVVDGALGVGSDALGYNASFLYPREGGIESLAQAMLRGLEGGEVSVRTEPTAIDWKARRVTLSDGRTLGYSELLSTLPLPYLVRLLAQGASGVPDEVLAAAGRLRATTVTYVCVGARGKNRQPWHWIYLPETEFTTYRIGSPSAVYEPLAPPETATFYVEYSHHGELSPAQCEQFAVKELVLSQMVHAPEDILFARAVEIPHAYVLYDDAYGPAKAEILRFLEHARILTAGRYGQWEYSSMEDAILGGRACAQVLNAR</sequence>
<dbReference type="InterPro" id="IPR036188">
    <property type="entry name" value="FAD/NAD-bd_sf"/>
</dbReference>
<reference evidence="4 6" key="1">
    <citation type="submission" date="2006-04" db="EMBL/GenBank/DDBJ databases">
        <authorList>
            <person name="Nierman W.C."/>
        </authorList>
    </citation>
    <scope>NUCLEOTIDE SEQUENCE [LARGE SCALE GENOMIC DNA]</scope>
    <source>
        <strain evidence="4 6">DW4/3-1</strain>
    </source>
</reference>
<feature type="region of interest" description="Disordered" evidence="1">
    <location>
        <begin position="1"/>
        <end position="24"/>
    </location>
</feature>
<dbReference type="InterPro" id="IPR002937">
    <property type="entry name" value="Amino_oxidase"/>
</dbReference>
<dbReference type="GO" id="GO:0005829">
    <property type="term" value="C:cytosol"/>
    <property type="evidence" value="ECO:0007669"/>
    <property type="project" value="TreeGrafter"/>
</dbReference>
<dbReference type="PANTHER" id="PTHR21197:SF0">
    <property type="entry name" value="UDP-GALACTOPYRANOSE MUTASE"/>
    <property type="match status" value="1"/>
</dbReference>
<dbReference type="EMBL" id="CP002271">
    <property type="protein sequence ID" value="ADO70508.1"/>
    <property type="molecule type" value="Genomic_DNA"/>
</dbReference>
<evidence type="ECO:0000259" key="2">
    <source>
        <dbReference type="Pfam" id="PF01593"/>
    </source>
</evidence>
<dbReference type="STRING" id="378806.STAUR_2710"/>
<evidence type="ECO:0000313" key="4">
    <source>
        <dbReference type="EMBL" id="EAU63565.1"/>
    </source>
</evidence>
<dbReference type="Pfam" id="PF01593">
    <property type="entry name" value="Amino_oxidase"/>
    <property type="match status" value="1"/>
</dbReference>
<evidence type="ECO:0000313" key="3">
    <source>
        <dbReference type="EMBL" id="ADO70508.1"/>
    </source>
</evidence>
<proteinExistence type="predicted"/>
<dbReference type="PATRIC" id="fig|378806.16.peg.2435"/>
<evidence type="ECO:0000313" key="6">
    <source>
        <dbReference type="Proteomes" id="UP000032702"/>
    </source>
</evidence>
<dbReference type="EMBL" id="AAMD01000157">
    <property type="protein sequence ID" value="EAU63565.1"/>
    <property type="molecule type" value="Genomic_DNA"/>
</dbReference>
<dbReference type="GO" id="GO:0050660">
    <property type="term" value="F:flavin adenine dinucleotide binding"/>
    <property type="evidence" value="ECO:0007669"/>
    <property type="project" value="TreeGrafter"/>
</dbReference>
<dbReference type="AlphaFoldDB" id="Q08SV1"/>
<feature type="domain" description="Amine oxidase" evidence="2">
    <location>
        <begin position="51"/>
        <end position="475"/>
    </location>
</feature>
<dbReference type="Proteomes" id="UP000032702">
    <property type="component" value="Unassembled WGS sequence"/>
</dbReference>
<dbReference type="HOGENOM" id="CLU_026719_2_1_7"/>
<dbReference type="Proteomes" id="UP000001351">
    <property type="component" value="Chromosome"/>
</dbReference>
<evidence type="ECO:0000256" key="1">
    <source>
        <dbReference type="SAM" id="MobiDB-lite"/>
    </source>
</evidence>
<organism evidence="4 6">
    <name type="scientific">Stigmatella aurantiaca (strain DW4/3-1)</name>
    <dbReference type="NCBI Taxonomy" id="378806"/>
    <lineage>
        <taxon>Bacteria</taxon>
        <taxon>Pseudomonadati</taxon>
        <taxon>Myxococcota</taxon>
        <taxon>Myxococcia</taxon>
        <taxon>Myxococcales</taxon>
        <taxon>Cystobacterineae</taxon>
        <taxon>Archangiaceae</taxon>
        <taxon>Stigmatella</taxon>
    </lineage>
</organism>
<dbReference type="eggNOG" id="COG1232">
    <property type="taxonomic scope" value="Bacteria"/>
</dbReference>
<gene>
    <name evidence="3" type="ordered locus">STAUR_2710</name>
    <name evidence="4" type="ORF">STIAU_7019</name>
</gene>
<dbReference type="KEGG" id="sur:STAUR_2710"/>
<evidence type="ECO:0000313" key="5">
    <source>
        <dbReference type="Proteomes" id="UP000001351"/>
    </source>
</evidence>
<keyword evidence="5" id="KW-1185">Reference proteome</keyword>
<protein>
    <submittedName>
        <fullName evidence="4">Amine oxidase, putative</fullName>
    </submittedName>
    <submittedName>
        <fullName evidence="3">Conserved uncharacterized protein</fullName>
    </submittedName>
</protein>
<accession>Q08SV1</accession>
<dbReference type="Gene3D" id="3.50.50.60">
    <property type="entry name" value="FAD/NAD(P)-binding domain"/>
    <property type="match status" value="1"/>
</dbReference>
<name>Q08SV1_STIAD</name>
<dbReference type="PANTHER" id="PTHR21197">
    <property type="entry name" value="UDP-GALACTOPYRANOSE MUTASE"/>
    <property type="match status" value="1"/>
</dbReference>